<feature type="region of interest" description="Disordered" evidence="1">
    <location>
        <begin position="69"/>
        <end position="96"/>
    </location>
</feature>
<dbReference type="AlphaFoldDB" id="A0AAN6M8V6"/>
<name>A0AAN6M8V6_9PLEO</name>
<reference evidence="2 3" key="1">
    <citation type="submission" date="2021-02" db="EMBL/GenBank/DDBJ databases">
        <title>Genome assembly of Pseudopithomyces chartarum.</title>
        <authorList>
            <person name="Jauregui R."/>
            <person name="Singh J."/>
            <person name="Voisey C."/>
        </authorList>
    </citation>
    <scope>NUCLEOTIDE SEQUENCE [LARGE SCALE GENOMIC DNA]</scope>
    <source>
        <strain evidence="2 3">AGR01</strain>
    </source>
</reference>
<evidence type="ECO:0000313" key="3">
    <source>
        <dbReference type="Proteomes" id="UP001280581"/>
    </source>
</evidence>
<protein>
    <submittedName>
        <fullName evidence="2">Uncharacterized protein</fullName>
    </submittedName>
</protein>
<comment type="caution">
    <text evidence="2">The sequence shown here is derived from an EMBL/GenBank/DDBJ whole genome shotgun (WGS) entry which is preliminary data.</text>
</comment>
<organism evidence="2 3">
    <name type="scientific">Pseudopithomyces chartarum</name>
    <dbReference type="NCBI Taxonomy" id="1892770"/>
    <lineage>
        <taxon>Eukaryota</taxon>
        <taxon>Fungi</taxon>
        <taxon>Dikarya</taxon>
        <taxon>Ascomycota</taxon>
        <taxon>Pezizomycotina</taxon>
        <taxon>Dothideomycetes</taxon>
        <taxon>Pleosporomycetidae</taxon>
        <taxon>Pleosporales</taxon>
        <taxon>Massarineae</taxon>
        <taxon>Didymosphaeriaceae</taxon>
        <taxon>Pseudopithomyces</taxon>
    </lineage>
</organism>
<accession>A0AAN6M8V6</accession>
<feature type="region of interest" description="Disordered" evidence="1">
    <location>
        <begin position="1"/>
        <end position="28"/>
    </location>
</feature>
<feature type="compositionally biased region" description="Low complexity" evidence="1">
    <location>
        <begin position="71"/>
        <end position="89"/>
    </location>
</feature>
<proteinExistence type="predicted"/>
<dbReference type="Proteomes" id="UP001280581">
    <property type="component" value="Unassembled WGS sequence"/>
</dbReference>
<feature type="compositionally biased region" description="Low complexity" evidence="1">
    <location>
        <begin position="1"/>
        <end position="12"/>
    </location>
</feature>
<evidence type="ECO:0000313" key="2">
    <source>
        <dbReference type="EMBL" id="KAK3217455.1"/>
    </source>
</evidence>
<sequence length="292" mass="32958">MATYTSSNSTSYLNGHNDMPYEPNLQQVGPTEYSDARLLQLLTSNGLVDMNQNPVSGEVRPVQDHEVAHIGNGNNTYNNNGDRGDNNGNDVGGHHAPEPQIPIITITAEHGPSASRINTAKLSDDALRILRTCKYRRQLFATALQHFDLHFQFFDSSFTGNRFERYTEIVPTMYAALRAGNELAPPHKHFSDAVEQYRTFLAVELLGYLDPEGSVTLEIENKFNELSQEYGEKEGKIRAAMGVMYHRTSRGGKKMIDEYVDMFKQREKLLQSQFIELKALVERTLTEINKIA</sequence>
<keyword evidence="3" id="KW-1185">Reference proteome</keyword>
<gene>
    <name evidence="2" type="ORF">GRF29_1g3174049</name>
</gene>
<dbReference type="EMBL" id="WVTA01000001">
    <property type="protein sequence ID" value="KAK3217455.1"/>
    <property type="molecule type" value="Genomic_DNA"/>
</dbReference>
<evidence type="ECO:0000256" key="1">
    <source>
        <dbReference type="SAM" id="MobiDB-lite"/>
    </source>
</evidence>